<dbReference type="HOGENOM" id="CLU_2528604_0_0_1"/>
<name>U9TX00_RHIID</name>
<gene>
    <name evidence="1" type="ORF">GLOINDRAFT_28944</name>
</gene>
<reference evidence="1" key="1">
    <citation type="submission" date="2013-07" db="EMBL/GenBank/DDBJ databases">
        <title>The genome of an arbuscular mycorrhizal fungus provides insights into the evolution of the oldest plant symbiosis.</title>
        <authorList>
            <consortium name="DOE Joint Genome Institute"/>
            <person name="Tisserant E."/>
            <person name="Malbreil M."/>
            <person name="Kuo A."/>
            <person name="Kohler A."/>
            <person name="Symeonidi A."/>
            <person name="Balestrini R."/>
            <person name="Charron P."/>
            <person name="Duensing N."/>
            <person name="Frei-dit-Frey N."/>
            <person name="Gianinazzi-Pearson V."/>
            <person name="Gilbert B."/>
            <person name="Handa Y."/>
            <person name="Hijri M."/>
            <person name="Kaul R."/>
            <person name="Kawaguchi M."/>
            <person name="Krajinski F."/>
            <person name="Lammers P."/>
            <person name="Lapierre D."/>
            <person name="Masclaux F.G."/>
            <person name="Murat C."/>
            <person name="Morin E."/>
            <person name="Ndikumana S."/>
            <person name="Pagni M."/>
            <person name="Petitpierre D."/>
            <person name="Requena N."/>
            <person name="Rosikiewicz P."/>
            <person name="Riley R."/>
            <person name="Saito K."/>
            <person name="San Clemente H."/>
            <person name="Shapiro H."/>
            <person name="van Tuinen D."/>
            <person name="Becard G."/>
            <person name="Bonfante P."/>
            <person name="Paszkowski U."/>
            <person name="Shachar-Hill Y."/>
            <person name="Young J.P."/>
            <person name="Sanders I.R."/>
            <person name="Henrissat B."/>
            <person name="Rensing S.A."/>
            <person name="Grigoriev I.V."/>
            <person name="Corradi N."/>
            <person name="Roux C."/>
            <person name="Martin F."/>
        </authorList>
    </citation>
    <scope>NUCLEOTIDE SEQUENCE</scope>
    <source>
        <strain evidence="1">DAOM 197198</strain>
    </source>
</reference>
<protein>
    <submittedName>
        <fullName evidence="1">Uncharacterized protein</fullName>
    </submittedName>
</protein>
<dbReference type="AlphaFoldDB" id="U9TX00"/>
<sequence>MSSISIKEYVVYNMYTGNFRAPFNSTKANNLYSSYCNYLKKYCRLKERPKLSDSLEVMRILVQGTCGLINVVLRGYTYPCSRHL</sequence>
<proteinExistence type="predicted"/>
<accession>U9TX00</accession>
<organism evidence="1">
    <name type="scientific">Rhizophagus irregularis (strain DAOM 181602 / DAOM 197198 / MUCL 43194)</name>
    <name type="common">Arbuscular mycorrhizal fungus</name>
    <name type="synonym">Glomus intraradices</name>
    <dbReference type="NCBI Taxonomy" id="747089"/>
    <lineage>
        <taxon>Eukaryota</taxon>
        <taxon>Fungi</taxon>
        <taxon>Fungi incertae sedis</taxon>
        <taxon>Mucoromycota</taxon>
        <taxon>Glomeromycotina</taxon>
        <taxon>Glomeromycetes</taxon>
        <taxon>Glomerales</taxon>
        <taxon>Glomeraceae</taxon>
        <taxon>Rhizophagus</taxon>
    </lineage>
</organism>
<dbReference type="EMBL" id="KI286625">
    <property type="protein sequence ID" value="ESA10868.1"/>
    <property type="molecule type" value="Genomic_DNA"/>
</dbReference>
<evidence type="ECO:0000313" key="1">
    <source>
        <dbReference type="EMBL" id="ESA10868.1"/>
    </source>
</evidence>